<dbReference type="RefSeq" id="WP_084120306.1">
    <property type="nucleotide sequence ID" value="NZ_LT838813.1"/>
</dbReference>
<organism evidence="1 2">
    <name type="scientific">Aquiflexum balticum DSM 16537</name>
    <dbReference type="NCBI Taxonomy" id="758820"/>
    <lineage>
        <taxon>Bacteria</taxon>
        <taxon>Pseudomonadati</taxon>
        <taxon>Bacteroidota</taxon>
        <taxon>Cytophagia</taxon>
        <taxon>Cytophagales</taxon>
        <taxon>Cyclobacteriaceae</taxon>
        <taxon>Aquiflexum</taxon>
    </lineage>
</organism>
<dbReference type="STRING" id="758820.SAMN00777080_2067"/>
<dbReference type="InterPro" id="IPR023375">
    <property type="entry name" value="ADC_dom_sf"/>
</dbReference>
<proteinExistence type="predicted"/>
<sequence length="214" mass="24023">MSGPQKPINPSPAPWKLTGEGIILVYKFNKKWVEENGFLNDIQKGNFKGGLGFVMLVNYHNSPVGPYKELLFIPGKFTPHKRQSITRIFVDSEESTVNGRFNWGIPKETVPIIWQKKGKEETIGIGHEDDPILFCKITSGGIPFPASTKLIPIHLFQELDGKTFLTDPSGSGWGKFAKIVSLKINGKYFPNIKNQKPLLCIKINPFTMHFPSPE</sequence>
<dbReference type="PANTHER" id="PTHR40518:SF1">
    <property type="entry name" value="ACETOACETATE DECARBOXYLASE"/>
    <property type="match status" value="1"/>
</dbReference>
<accession>A0A1W2H3H0</accession>
<keyword evidence="2" id="KW-1185">Reference proteome</keyword>
<dbReference type="PANTHER" id="PTHR40518">
    <property type="entry name" value="ACETOACETATE DECARBOXYLASE"/>
    <property type="match status" value="1"/>
</dbReference>
<dbReference type="AlphaFoldDB" id="A0A1W2H3H0"/>
<name>A0A1W2H3H0_9BACT</name>
<evidence type="ECO:0000313" key="2">
    <source>
        <dbReference type="Proteomes" id="UP000192333"/>
    </source>
</evidence>
<reference evidence="2" key="1">
    <citation type="submission" date="2017-04" db="EMBL/GenBank/DDBJ databases">
        <authorList>
            <person name="Varghese N."/>
            <person name="Submissions S."/>
        </authorList>
    </citation>
    <scope>NUCLEOTIDE SEQUENCE [LARGE SCALE GENOMIC DNA]</scope>
    <source>
        <strain evidence="2">DSM 16537</strain>
    </source>
</reference>
<dbReference type="Gene3D" id="2.40.400.10">
    <property type="entry name" value="Acetoacetate decarboxylase-like"/>
    <property type="match status" value="1"/>
</dbReference>
<dbReference type="SUPFAM" id="SSF160104">
    <property type="entry name" value="Acetoacetate decarboxylase-like"/>
    <property type="match status" value="1"/>
</dbReference>
<dbReference type="EMBL" id="LT838813">
    <property type="protein sequence ID" value="SMD43475.1"/>
    <property type="molecule type" value="Genomic_DNA"/>
</dbReference>
<evidence type="ECO:0000313" key="1">
    <source>
        <dbReference type="EMBL" id="SMD43475.1"/>
    </source>
</evidence>
<evidence type="ECO:0008006" key="3">
    <source>
        <dbReference type="Google" id="ProtNLM"/>
    </source>
</evidence>
<dbReference type="Proteomes" id="UP000192333">
    <property type="component" value="Chromosome I"/>
</dbReference>
<gene>
    <name evidence="1" type="ORF">SAMN00777080_2067</name>
</gene>
<dbReference type="OrthoDB" id="323772at2"/>
<protein>
    <recommendedName>
        <fullName evidence="3">Acetoacetate decarboxylase (ADC)</fullName>
    </recommendedName>
</protein>